<comment type="caution">
    <text evidence="1">The sequence shown here is derived from an EMBL/GenBank/DDBJ whole genome shotgun (WGS) entry which is preliminary data.</text>
</comment>
<sequence length="100" mass="10518">MQALKINASSGVSPASSRPCACAATCVAQRGTASTNATVLHSVAASNAVMDRLVTSGPDRRAGSALAWRTARHAMRAYRANPRLDGAFSALSINEKVFWR</sequence>
<reference evidence="1 2" key="1">
    <citation type="submission" date="2018-01" db="EMBL/GenBank/DDBJ databases">
        <title>Genomic Encyclopedia of Type Strains, Phase III (KMG-III): the genomes of soil and plant-associated and newly described type strains.</title>
        <authorList>
            <person name="Whitman W."/>
        </authorList>
    </citation>
    <scope>NUCLEOTIDE SEQUENCE [LARGE SCALE GENOMIC DNA]</scope>
    <source>
        <strain evidence="1 2">HKI456</strain>
    </source>
</reference>
<dbReference type="Proteomes" id="UP000243096">
    <property type="component" value="Unassembled WGS sequence"/>
</dbReference>
<gene>
    <name evidence="1" type="ORF">B0O95_106153</name>
</gene>
<evidence type="ECO:0000313" key="2">
    <source>
        <dbReference type="Proteomes" id="UP000243096"/>
    </source>
</evidence>
<accession>A0A2P5KAM6</accession>
<organism evidence="1 2">
    <name type="scientific">Mycetohabitans endofungorum</name>
    <dbReference type="NCBI Taxonomy" id="417203"/>
    <lineage>
        <taxon>Bacteria</taxon>
        <taxon>Pseudomonadati</taxon>
        <taxon>Pseudomonadota</taxon>
        <taxon>Betaproteobacteria</taxon>
        <taxon>Burkholderiales</taxon>
        <taxon>Burkholderiaceae</taxon>
        <taxon>Mycetohabitans</taxon>
    </lineage>
</organism>
<protein>
    <submittedName>
        <fullName evidence="1">Uncharacterized protein</fullName>
    </submittedName>
</protein>
<evidence type="ECO:0000313" key="1">
    <source>
        <dbReference type="EMBL" id="PPB83762.1"/>
    </source>
</evidence>
<proteinExistence type="predicted"/>
<dbReference type="EMBL" id="PRDW01000006">
    <property type="protein sequence ID" value="PPB83762.1"/>
    <property type="molecule type" value="Genomic_DNA"/>
</dbReference>
<dbReference type="AlphaFoldDB" id="A0A2P5KAM6"/>
<name>A0A2P5KAM6_9BURK</name>
<keyword evidence="2" id="KW-1185">Reference proteome</keyword>